<evidence type="ECO:0000313" key="4">
    <source>
        <dbReference type="Proteomes" id="UP000448199"/>
    </source>
</evidence>
<gene>
    <name evidence="3" type="ORF">GRI69_12935</name>
</gene>
<keyword evidence="2" id="KW-0732">Signal</keyword>
<keyword evidence="1" id="KW-0472">Membrane</keyword>
<name>A0A844XUK5_9SPHN</name>
<keyword evidence="4" id="KW-1185">Reference proteome</keyword>
<evidence type="ECO:0000313" key="3">
    <source>
        <dbReference type="EMBL" id="MXO49164.1"/>
    </source>
</evidence>
<dbReference type="Proteomes" id="UP000448199">
    <property type="component" value="Unassembled WGS sequence"/>
</dbReference>
<keyword evidence="1" id="KW-0812">Transmembrane</keyword>
<organism evidence="3 4">
    <name type="scientific">Qipengyuania vulgaris</name>
    <dbReference type="NCBI Taxonomy" id="291985"/>
    <lineage>
        <taxon>Bacteria</taxon>
        <taxon>Pseudomonadati</taxon>
        <taxon>Pseudomonadota</taxon>
        <taxon>Alphaproteobacteria</taxon>
        <taxon>Sphingomonadales</taxon>
        <taxon>Erythrobacteraceae</taxon>
        <taxon>Qipengyuania</taxon>
    </lineage>
</organism>
<feature type="signal peptide" evidence="2">
    <location>
        <begin position="1"/>
        <end position="28"/>
    </location>
</feature>
<sequence length="77" mass="7717">MRKSHLLSLAAALSLAFVSIGFADTALAQERGTESVETTSEMGGSSTLLMIGALVAVVLIAVAVGGGGDDEDRPVSP</sequence>
<dbReference type="AlphaFoldDB" id="A0A844XUK5"/>
<evidence type="ECO:0008006" key="5">
    <source>
        <dbReference type="Google" id="ProtNLM"/>
    </source>
</evidence>
<reference evidence="3 4" key="1">
    <citation type="submission" date="2019-12" db="EMBL/GenBank/DDBJ databases">
        <title>Genomic-based taxomic classification of the family Erythrobacteraceae.</title>
        <authorList>
            <person name="Xu L."/>
        </authorList>
    </citation>
    <scope>NUCLEOTIDE SEQUENCE [LARGE SCALE GENOMIC DNA]</scope>
    <source>
        <strain evidence="3 4">DSM 17792</strain>
    </source>
</reference>
<proteinExistence type="predicted"/>
<comment type="caution">
    <text evidence="3">The sequence shown here is derived from an EMBL/GenBank/DDBJ whole genome shotgun (WGS) entry which is preliminary data.</text>
</comment>
<feature type="chain" id="PRO_5032922244" description="Ferrochelatase" evidence="2">
    <location>
        <begin position="29"/>
        <end position="77"/>
    </location>
</feature>
<protein>
    <recommendedName>
        <fullName evidence="5">Ferrochelatase</fullName>
    </recommendedName>
</protein>
<evidence type="ECO:0000256" key="2">
    <source>
        <dbReference type="SAM" id="SignalP"/>
    </source>
</evidence>
<dbReference type="RefSeq" id="WP_160728692.1">
    <property type="nucleotide sequence ID" value="NZ_WTYC01000007.1"/>
</dbReference>
<dbReference type="EMBL" id="WTYC01000007">
    <property type="protein sequence ID" value="MXO49164.1"/>
    <property type="molecule type" value="Genomic_DNA"/>
</dbReference>
<feature type="transmembrane region" description="Helical" evidence="1">
    <location>
        <begin position="47"/>
        <end position="67"/>
    </location>
</feature>
<accession>A0A844XUK5</accession>
<keyword evidence="1" id="KW-1133">Transmembrane helix</keyword>
<evidence type="ECO:0000256" key="1">
    <source>
        <dbReference type="SAM" id="Phobius"/>
    </source>
</evidence>